<protein>
    <submittedName>
        <fullName evidence="1">Ms4527A family Cys-rich leader peptide</fullName>
    </submittedName>
</protein>
<reference evidence="1 2" key="1">
    <citation type="submission" date="2024-08" db="EMBL/GenBank/DDBJ databases">
        <title>Mycobacterium servetensis sp. nov., a novel rapid-growing mycobacterial species recovered from a human patient in Zaragoza, Spain.</title>
        <authorList>
            <person name="Tristancho-Baro A.I."/>
            <person name="Buenestado-Serrano S."/>
            <person name="Garcia De Viedma D."/>
            <person name="Milagro-Beamonte A."/>
            <person name="Burillo N."/>
            <person name="Sanz S."/>
            <person name="Lopez-Calleja A.I."/>
            <person name="Penas-Utrilla D."/>
            <person name="Guardingo M."/>
            <person name="Garcia M.J."/>
            <person name="Vinuelas-Bayon J."/>
        </authorList>
    </citation>
    <scope>NUCLEOTIDE SEQUENCE [LARGE SCALE GENOMIC DNA]</scope>
    <source>
        <strain evidence="2">HUMS_12744610</strain>
    </source>
</reference>
<dbReference type="RefSeq" id="WP_369737971.1">
    <property type="nucleotide sequence ID" value="NZ_JBGEDP010000001.1"/>
</dbReference>
<organism evidence="1 2">
    <name type="scientific">Mycobacterium servetii</name>
    <dbReference type="NCBI Taxonomy" id="3237418"/>
    <lineage>
        <taxon>Bacteria</taxon>
        <taxon>Bacillati</taxon>
        <taxon>Actinomycetota</taxon>
        <taxon>Actinomycetes</taxon>
        <taxon>Mycobacteriales</taxon>
        <taxon>Mycobacteriaceae</taxon>
        <taxon>Mycobacterium</taxon>
    </lineage>
</organism>
<dbReference type="Proteomes" id="UP001564760">
    <property type="component" value="Unassembled WGS sequence"/>
</dbReference>
<sequence length="40" mass="4556">MDAFRGTIEGVIVVEPRLRVALVARRHIDLKRVCSCCCLR</sequence>
<proteinExistence type="predicted"/>
<dbReference type="EMBL" id="JBGEDP010000001">
    <property type="protein sequence ID" value="MEY8015487.1"/>
    <property type="molecule type" value="Genomic_DNA"/>
</dbReference>
<gene>
    <name evidence="1" type="ORF">AB8998_10910</name>
</gene>
<accession>A0ABV4C0F6</accession>
<evidence type="ECO:0000313" key="1">
    <source>
        <dbReference type="EMBL" id="MEY8015487.1"/>
    </source>
</evidence>
<dbReference type="NCBIfam" id="NF042936">
    <property type="entry name" value="leader_Ms4527A"/>
    <property type="match status" value="1"/>
</dbReference>
<evidence type="ECO:0000313" key="2">
    <source>
        <dbReference type="Proteomes" id="UP001564760"/>
    </source>
</evidence>
<comment type="caution">
    <text evidence="1">The sequence shown here is derived from an EMBL/GenBank/DDBJ whole genome shotgun (WGS) entry which is preliminary data.</text>
</comment>
<keyword evidence="2" id="KW-1185">Reference proteome</keyword>
<name>A0ABV4C0F6_9MYCO</name>